<protein>
    <recommendedName>
        <fullName evidence="1">YgjP-like metallopeptidase domain-containing protein</fullName>
    </recommendedName>
</protein>
<dbReference type="RefSeq" id="WP_169704436.1">
    <property type="nucleotide sequence ID" value="NZ_OCTL01000150.1"/>
</dbReference>
<name>Q1Q571_KUEST</name>
<dbReference type="Pfam" id="PF01863">
    <property type="entry name" value="YgjP-like"/>
    <property type="match status" value="1"/>
</dbReference>
<feature type="domain" description="YgjP-like metallopeptidase" evidence="1">
    <location>
        <begin position="1"/>
        <end position="43"/>
    </location>
</feature>
<evidence type="ECO:0000313" key="2">
    <source>
        <dbReference type="EMBL" id="CAJ75153.1"/>
    </source>
</evidence>
<reference evidence="2" key="2">
    <citation type="submission" date="2006-01" db="EMBL/GenBank/DDBJ databases">
        <authorList>
            <person name="Genoscope"/>
        </authorList>
    </citation>
    <scope>NUCLEOTIDE SEQUENCE</scope>
</reference>
<accession>Q1Q571</accession>
<sequence length="97" mass="11770">MAPVPVLDYIIIHEMVHLKYPNHSPEFWNELDKKMPNYREHEKSWVDLSLFFYLRNRWDSQVYRELFGLGLQNTMYTDDCPVASSNKWSLCPFREEL</sequence>
<dbReference type="AlphaFoldDB" id="Q1Q571"/>
<dbReference type="PANTHER" id="PTHR30399:SF1">
    <property type="entry name" value="UTP PYROPHOSPHATASE"/>
    <property type="match status" value="1"/>
</dbReference>
<reference evidence="2" key="1">
    <citation type="journal article" date="2006" name="Nature">
        <title>Deciphering the evolution and metabolism of an anammox bacterium from a community genome.</title>
        <authorList>
            <person name="Strous M."/>
            <person name="Pelletier E."/>
            <person name="Mangenot S."/>
            <person name="Rattei T."/>
            <person name="Lehner A."/>
            <person name="Taylor M.W."/>
            <person name="Horn M."/>
            <person name="Daims H."/>
            <person name="Bartol-Mavel D."/>
            <person name="Wincker P."/>
            <person name="Barbe V."/>
            <person name="Fonknechten N."/>
            <person name="Vallenet D."/>
            <person name="Segurens B."/>
            <person name="Schenowitz-Truong C."/>
            <person name="Medigue C."/>
            <person name="Collingro A."/>
            <person name="Snel B."/>
            <person name="Dutilh B.E."/>
            <person name="OpDenCamp H.J.M."/>
            <person name="vanDerDrift C."/>
            <person name="Cirpus I."/>
            <person name="vanDePas-Schoonen K.T."/>
            <person name="Harhangi H.R."/>
            <person name="vanNiftrik L."/>
            <person name="Schmid M."/>
            <person name="Keltjens J."/>
            <person name="vanDeVossenberg J."/>
            <person name="Kartal B."/>
            <person name="Meier H."/>
            <person name="Frishman D."/>
            <person name="Huynen M.A."/>
            <person name="Mewes H."/>
            <person name="Weissenbach J."/>
            <person name="Jetten M.S.M."/>
            <person name="Wagner M."/>
            <person name="LePaslier D."/>
        </authorList>
    </citation>
    <scope>NUCLEOTIDE SEQUENCE</scope>
</reference>
<dbReference type="Gene3D" id="3.30.2010.10">
    <property type="entry name" value="Metalloproteases ('zincins'), catalytic domain"/>
    <property type="match status" value="1"/>
</dbReference>
<proteinExistence type="predicted"/>
<dbReference type="InterPro" id="IPR002725">
    <property type="entry name" value="YgjP-like_metallopeptidase"/>
</dbReference>
<dbReference type="PANTHER" id="PTHR30399">
    <property type="entry name" value="UNCHARACTERIZED PROTEIN YGJP"/>
    <property type="match status" value="1"/>
</dbReference>
<gene>
    <name evidence="2" type="ORF">kuste4391</name>
</gene>
<dbReference type="EMBL" id="CT573071">
    <property type="protein sequence ID" value="CAJ75153.1"/>
    <property type="molecule type" value="Genomic_DNA"/>
</dbReference>
<dbReference type="CDD" id="cd07344">
    <property type="entry name" value="M48_yhfN_like"/>
    <property type="match status" value="1"/>
</dbReference>
<organism evidence="2">
    <name type="scientific">Kuenenia stuttgartiensis</name>
    <dbReference type="NCBI Taxonomy" id="174633"/>
    <lineage>
        <taxon>Bacteria</taxon>
        <taxon>Pseudomonadati</taxon>
        <taxon>Planctomycetota</taxon>
        <taxon>Candidatus Brocadiia</taxon>
        <taxon>Candidatus Brocadiales</taxon>
        <taxon>Candidatus Brocadiaceae</taxon>
        <taxon>Candidatus Kuenenia</taxon>
    </lineage>
</organism>
<dbReference type="InterPro" id="IPR053136">
    <property type="entry name" value="UTP_pyrophosphatase-like"/>
</dbReference>
<evidence type="ECO:0000259" key="1">
    <source>
        <dbReference type="Pfam" id="PF01863"/>
    </source>
</evidence>